<name>A0AA47MMV0_MERPO</name>
<evidence type="ECO:0000256" key="1">
    <source>
        <dbReference type="SAM" id="MobiDB-lite"/>
    </source>
</evidence>
<feature type="region of interest" description="Disordered" evidence="1">
    <location>
        <begin position="59"/>
        <end position="92"/>
    </location>
</feature>
<gene>
    <name evidence="2" type="ORF">N1851_018917</name>
</gene>
<accession>A0AA47MMV0</accession>
<comment type="caution">
    <text evidence="2">The sequence shown here is derived from an EMBL/GenBank/DDBJ whole genome shotgun (WGS) entry which is preliminary data.</text>
</comment>
<organism evidence="2 3">
    <name type="scientific">Merluccius polli</name>
    <name type="common">Benguela hake</name>
    <name type="synonym">Merluccius cadenati</name>
    <dbReference type="NCBI Taxonomy" id="89951"/>
    <lineage>
        <taxon>Eukaryota</taxon>
        <taxon>Metazoa</taxon>
        <taxon>Chordata</taxon>
        <taxon>Craniata</taxon>
        <taxon>Vertebrata</taxon>
        <taxon>Euteleostomi</taxon>
        <taxon>Actinopterygii</taxon>
        <taxon>Neopterygii</taxon>
        <taxon>Teleostei</taxon>
        <taxon>Neoteleostei</taxon>
        <taxon>Acanthomorphata</taxon>
        <taxon>Zeiogadaria</taxon>
        <taxon>Gadariae</taxon>
        <taxon>Gadiformes</taxon>
        <taxon>Gadoidei</taxon>
        <taxon>Merlucciidae</taxon>
        <taxon>Merluccius</taxon>
    </lineage>
</organism>
<sequence>MKQLMREDLKKRYTEKAKDVMQMACFIDPRFKTNFLDDPVDDVAHSCVQEALKLTPVQVRQEQQSTSSTTTSTAGVQSVTATERVTDVSQYG</sequence>
<dbReference type="AlphaFoldDB" id="A0AA47MMV0"/>
<evidence type="ECO:0000313" key="3">
    <source>
        <dbReference type="Proteomes" id="UP001174136"/>
    </source>
</evidence>
<dbReference type="Proteomes" id="UP001174136">
    <property type="component" value="Unassembled WGS sequence"/>
</dbReference>
<dbReference type="EMBL" id="JAOPHQ010003450">
    <property type="protein sequence ID" value="KAK0142960.1"/>
    <property type="molecule type" value="Genomic_DNA"/>
</dbReference>
<feature type="compositionally biased region" description="Low complexity" evidence="1">
    <location>
        <begin position="59"/>
        <end position="82"/>
    </location>
</feature>
<protein>
    <submittedName>
        <fullName evidence="2">Uncharacterized protein</fullName>
    </submittedName>
</protein>
<reference evidence="2" key="1">
    <citation type="journal article" date="2023" name="Front. Mar. Sci.">
        <title>A new Merluccius polli reference genome to investigate the effects of global change in West African waters.</title>
        <authorList>
            <person name="Mateo J.L."/>
            <person name="Blanco-Fernandez C."/>
            <person name="Garcia-Vazquez E."/>
            <person name="Machado-Schiaffino G."/>
        </authorList>
    </citation>
    <scope>NUCLEOTIDE SEQUENCE</scope>
    <source>
        <strain evidence="2">C29</strain>
        <tissue evidence="2">Fin</tissue>
    </source>
</reference>
<proteinExistence type="predicted"/>
<keyword evidence="3" id="KW-1185">Reference proteome</keyword>
<evidence type="ECO:0000313" key="2">
    <source>
        <dbReference type="EMBL" id="KAK0142960.1"/>
    </source>
</evidence>